<dbReference type="HOGENOM" id="CLU_008059_0_0_1"/>
<feature type="compositionally biased region" description="Polar residues" evidence="1">
    <location>
        <begin position="261"/>
        <end position="276"/>
    </location>
</feature>
<evidence type="ECO:0000313" key="3">
    <source>
        <dbReference type="Proteomes" id="UP000001194"/>
    </source>
</evidence>
<protein>
    <submittedName>
        <fullName evidence="2">Predicted protein</fullName>
    </submittedName>
</protein>
<feature type="region of interest" description="Disordered" evidence="1">
    <location>
        <begin position="400"/>
        <end position="422"/>
    </location>
</feature>
<evidence type="ECO:0000313" key="2">
    <source>
        <dbReference type="EMBL" id="EDR05621.1"/>
    </source>
</evidence>
<dbReference type="InterPro" id="IPR012337">
    <property type="entry name" value="RNaseH-like_sf"/>
</dbReference>
<feature type="region of interest" description="Disordered" evidence="1">
    <location>
        <begin position="261"/>
        <end position="281"/>
    </location>
</feature>
<dbReference type="GeneID" id="6079293"/>
<keyword evidence="3" id="KW-1185">Reference proteome</keyword>
<dbReference type="AlphaFoldDB" id="B0DI55"/>
<accession>B0DI55</accession>
<dbReference type="InParanoid" id="B0DI55"/>
<sequence length="908" mass="102413">MTWIILKWDKLLENIGFCTLNLNPHDITWFKIKTNSFTINPFWWKQGFLPSSATSGPNDTVSFAECTLYMQNHSKMRINFEMTCVLSYSKNILPCRRLAIMSSGKYLQLKQYLKALPDKLPISPPESRLNRLLNFTLDQDWVIDAGEEAAINREPEAALHDFLPRNDNGIFYIKERGPGIEALADVLEYWLPKHPGSVILELWLKSAIESAKKCILTHGRELPEFDPEPQNIQHAPKGKATVKSASKQSTLNVTHQTTLFNLTAPSSQPKSSATSTKKLDTKALADTINPNYVDGAEPDDRREGGRKTLPLLQKISRPCYPVADESKKLARCLASKGCHTTWGWPRDRTRILKHAAACGYLAKMEGGDLVRQAIHELARKEPGLVNKLMKNMGVAPEVKRPHDDLMGITGDAPPLKRSRTEPIIGTPRVDNLAASDTTIRAGQPMKAFRLEGKKVLEERANTALVNFIVCCGIPPRVLGSDEFKTFVNALNGNYSPPSRTTFEDSLVPTHAAAIKLVMINYFKTCRDLMLTFDGGKLGKKKFFSILATTVHRQSFCLELDDISRLNEFKEIISQLRELLAFMSLSSFTQDHFDLAREELHIPRGLQSVGETRFGTIYWSLNSVIDGIPAFKKIVRDQSIGIESQMLHDIFDDDEDVFIFLRDLKRLGAILMPFARAIQCLEAKDTNPSDVYTYWLAIVAHLHDIMVKDDALKEKAKYSRALKEKIHAIANFRFSQLIEDDRASNIYLTAFVLDPENRAAPILENPNPLAIPSITITREKGKKPAIKTKAEALHGIGLSLLKLLQREYGDEYRTGRSAEEARKAMEINPRIAHLNPHDAISALKKQFKAYLVGIEPFTRRRGRKESLREYWCCYLMQEDSDILAALAVKIFSAMPVSMVDERAMMDTST</sequence>
<reference evidence="2 3" key="1">
    <citation type="journal article" date="2008" name="Nature">
        <title>The genome of Laccaria bicolor provides insights into mycorrhizal symbiosis.</title>
        <authorList>
            <person name="Martin F."/>
            <person name="Aerts A."/>
            <person name="Ahren D."/>
            <person name="Brun A."/>
            <person name="Danchin E.G.J."/>
            <person name="Duchaussoy F."/>
            <person name="Gibon J."/>
            <person name="Kohler A."/>
            <person name="Lindquist E."/>
            <person name="Pereda V."/>
            <person name="Salamov A."/>
            <person name="Shapiro H.J."/>
            <person name="Wuyts J."/>
            <person name="Blaudez D."/>
            <person name="Buee M."/>
            <person name="Brokstein P."/>
            <person name="Canbaeck B."/>
            <person name="Cohen D."/>
            <person name="Courty P.E."/>
            <person name="Coutinho P.M."/>
            <person name="Delaruelle C."/>
            <person name="Detter J.C."/>
            <person name="Deveau A."/>
            <person name="DiFazio S."/>
            <person name="Duplessis S."/>
            <person name="Fraissinet-Tachet L."/>
            <person name="Lucic E."/>
            <person name="Frey-Klett P."/>
            <person name="Fourrey C."/>
            <person name="Feussner I."/>
            <person name="Gay G."/>
            <person name="Grimwood J."/>
            <person name="Hoegger P.J."/>
            <person name="Jain P."/>
            <person name="Kilaru S."/>
            <person name="Labbe J."/>
            <person name="Lin Y.C."/>
            <person name="Legue V."/>
            <person name="Le Tacon F."/>
            <person name="Marmeisse R."/>
            <person name="Melayah D."/>
            <person name="Montanini B."/>
            <person name="Muratet M."/>
            <person name="Nehls U."/>
            <person name="Niculita-Hirzel H."/>
            <person name="Oudot-Le Secq M.P."/>
            <person name="Peter M."/>
            <person name="Quesneville H."/>
            <person name="Rajashekar B."/>
            <person name="Reich M."/>
            <person name="Rouhier N."/>
            <person name="Schmutz J."/>
            <person name="Yin T."/>
            <person name="Chalot M."/>
            <person name="Henrissat B."/>
            <person name="Kuees U."/>
            <person name="Lucas S."/>
            <person name="Van de Peer Y."/>
            <person name="Podila G.K."/>
            <person name="Polle A."/>
            <person name="Pukkila P.J."/>
            <person name="Richardson P.M."/>
            <person name="Rouze P."/>
            <person name="Sanders I.R."/>
            <person name="Stajich J.E."/>
            <person name="Tunlid A."/>
            <person name="Tuskan G."/>
            <person name="Grigoriev I.V."/>
        </authorList>
    </citation>
    <scope>NUCLEOTIDE SEQUENCE [LARGE SCALE GENOMIC DNA]</scope>
    <source>
        <strain evidence="3">S238N-H82 / ATCC MYA-4686</strain>
    </source>
</reference>
<proteinExistence type="predicted"/>
<dbReference type="Proteomes" id="UP000001194">
    <property type="component" value="Unassembled WGS sequence"/>
</dbReference>
<dbReference type="KEGG" id="lbc:LACBIDRAFT_329481"/>
<name>B0DI55_LACBS</name>
<dbReference type="RefSeq" id="XP_001883725.1">
    <property type="nucleotide sequence ID" value="XM_001883690.1"/>
</dbReference>
<dbReference type="OrthoDB" id="3236755at2759"/>
<gene>
    <name evidence="2" type="ORF">LACBIDRAFT_329481</name>
</gene>
<dbReference type="SUPFAM" id="SSF53098">
    <property type="entry name" value="Ribonuclease H-like"/>
    <property type="match status" value="1"/>
</dbReference>
<organism evidence="3">
    <name type="scientific">Laccaria bicolor (strain S238N-H82 / ATCC MYA-4686)</name>
    <name type="common">Bicoloured deceiver</name>
    <name type="synonym">Laccaria laccata var. bicolor</name>
    <dbReference type="NCBI Taxonomy" id="486041"/>
    <lineage>
        <taxon>Eukaryota</taxon>
        <taxon>Fungi</taxon>
        <taxon>Dikarya</taxon>
        <taxon>Basidiomycota</taxon>
        <taxon>Agaricomycotina</taxon>
        <taxon>Agaricomycetes</taxon>
        <taxon>Agaricomycetidae</taxon>
        <taxon>Agaricales</taxon>
        <taxon>Agaricineae</taxon>
        <taxon>Hydnangiaceae</taxon>
        <taxon>Laccaria</taxon>
    </lineage>
</organism>
<evidence type="ECO:0000256" key="1">
    <source>
        <dbReference type="SAM" id="MobiDB-lite"/>
    </source>
</evidence>
<dbReference type="EMBL" id="DS547112">
    <property type="protein sequence ID" value="EDR05621.1"/>
    <property type="molecule type" value="Genomic_DNA"/>
</dbReference>